<dbReference type="CDD" id="cd17793">
    <property type="entry name" value="HipA"/>
    <property type="match status" value="1"/>
</dbReference>
<dbReference type="InterPro" id="IPR017508">
    <property type="entry name" value="HipA_N1"/>
</dbReference>
<evidence type="ECO:0000313" key="6">
    <source>
        <dbReference type="EMBL" id="GAP38050.1"/>
    </source>
</evidence>
<evidence type="ECO:0000313" key="7">
    <source>
        <dbReference type="Proteomes" id="UP000037660"/>
    </source>
</evidence>
<dbReference type="InterPro" id="IPR012893">
    <property type="entry name" value="HipA-like_C"/>
</dbReference>
<evidence type="ECO:0000259" key="5">
    <source>
        <dbReference type="Pfam" id="PF13657"/>
    </source>
</evidence>
<dbReference type="RefSeq" id="WP_054021939.1">
    <property type="nucleotide sequence ID" value="NZ_BBYR01000065.1"/>
</dbReference>
<dbReference type="InterPro" id="IPR052028">
    <property type="entry name" value="HipA_Ser/Thr_kinase"/>
</dbReference>
<feature type="domain" description="HipA N-terminal subdomain 1" evidence="5">
    <location>
        <begin position="8"/>
        <end position="100"/>
    </location>
</feature>
<dbReference type="Pfam" id="PF07804">
    <property type="entry name" value="HipA_C"/>
    <property type="match status" value="1"/>
</dbReference>
<comment type="caution">
    <text evidence="6">The sequence shown here is derived from an EMBL/GenBank/DDBJ whole genome shotgun (WGS) entry which is preliminary data.</text>
</comment>
<dbReference type="AlphaFoldDB" id="A0A0K8P763"/>
<proteinExistence type="inferred from homology"/>
<dbReference type="GO" id="GO:0005829">
    <property type="term" value="C:cytosol"/>
    <property type="evidence" value="ECO:0007669"/>
    <property type="project" value="TreeGrafter"/>
</dbReference>
<protein>
    <submittedName>
        <fullName evidence="6">HipA protein</fullName>
    </submittedName>
</protein>
<reference evidence="6 7" key="2">
    <citation type="journal article" date="2016" name="Science">
        <title>A bacterium that degrades and assimilates poly(ethylene terephthalate).</title>
        <authorList>
            <person name="Yoshida S."/>
            <person name="Hiraga K."/>
            <person name="Takehana T."/>
            <person name="Taniguchi I."/>
            <person name="Yamaji H."/>
            <person name="Maeda Y."/>
            <person name="Toyohara K."/>
            <person name="Miyamoto K."/>
            <person name="Kimura Y."/>
            <person name="Oda K."/>
        </authorList>
    </citation>
    <scope>NUCLEOTIDE SEQUENCE [LARGE SCALE GENOMIC DNA]</scope>
    <source>
        <strain evidence="7">NBRC 110686 / TISTR 2288 / 201-F6</strain>
    </source>
</reference>
<evidence type="ECO:0000259" key="4">
    <source>
        <dbReference type="Pfam" id="PF07804"/>
    </source>
</evidence>
<feature type="domain" description="HipA-like C-terminal" evidence="4">
    <location>
        <begin position="142"/>
        <end position="378"/>
    </location>
</feature>
<dbReference type="PANTHER" id="PTHR37419:SF1">
    <property type="entry name" value="SERINE_THREONINE-PROTEIN KINASE TOXIN HIPA"/>
    <property type="match status" value="1"/>
</dbReference>
<dbReference type="Proteomes" id="UP000037660">
    <property type="component" value="Unassembled WGS sequence"/>
</dbReference>
<organism evidence="6 7">
    <name type="scientific">Piscinibacter sakaiensis</name>
    <name type="common">Ideonella sakaiensis</name>
    <dbReference type="NCBI Taxonomy" id="1547922"/>
    <lineage>
        <taxon>Bacteria</taxon>
        <taxon>Pseudomonadati</taxon>
        <taxon>Pseudomonadota</taxon>
        <taxon>Betaproteobacteria</taxon>
        <taxon>Burkholderiales</taxon>
        <taxon>Sphaerotilaceae</taxon>
        <taxon>Piscinibacter</taxon>
    </lineage>
</organism>
<keyword evidence="3" id="KW-0418">Kinase</keyword>
<evidence type="ECO:0000256" key="2">
    <source>
        <dbReference type="ARBA" id="ARBA00022679"/>
    </source>
</evidence>
<evidence type="ECO:0000256" key="3">
    <source>
        <dbReference type="ARBA" id="ARBA00022777"/>
    </source>
</evidence>
<accession>A0A0K8P763</accession>
<dbReference type="STRING" id="1547922.ISF6_4244"/>
<dbReference type="GO" id="GO:0004674">
    <property type="term" value="F:protein serine/threonine kinase activity"/>
    <property type="evidence" value="ECO:0007669"/>
    <property type="project" value="TreeGrafter"/>
</dbReference>
<evidence type="ECO:0000256" key="1">
    <source>
        <dbReference type="ARBA" id="ARBA00010164"/>
    </source>
</evidence>
<dbReference type="EMBL" id="BBYR01000065">
    <property type="protein sequence ID" value="GAP38050.1"/>
    <property type="molecule type" value="Genomic_DNA"/>
</dbReference>
<dbReference type="Pfam" id="PF13657">
    <property type="entry name" value="Couple_hipA"/>
    <property type="match status" value="1"/>
</dbReference>
<dbReference type="OrthoDB" id="9805913at2"/>
<keyword evidence="7" id="KW-1185">Reference proteome</keyword>
<comment type="similarity">
    <text evidence="1">Belongs to the HipA Ser/Thr kinase family.</text>
</comment>
<gene>
    <name evidence="6" type="ORF">ISF6_4244</name>
</gene>
<dbReference type="NCBIfam" id="TIGR03071">
    <property type="entry name" value="couple_hipA"/>
    <property type="match status" value="1"/>
</dbReference>
<keyword evidence="2" id="KW-0808">Transferase</keyword>
<sequence>MQPRPDRLDVYYGSELAGAVHDSAPLAFEYASTWLDGAQRMSLAAIPLQPGRQATPEVQAFFENLLPEGELRDYLAAQRKASTLFSLLLEVAGDTAGAFVLVAPGQTPEPPRYEATSWEAIAAVLAKRSASTIDIHEQGARISLAGAQDKTSLAIFDDGIPRLPKGTSPSTHILKPSIRRLAKVWHSAANESIVMRAAALADLPTAEVFYEPRTEACVVRRFDRQLRPDGTLARLVQYDLCQLAGTVSDRKYEKEGGPGLATCAELIRRYSAQPAVDLRHLVRWVFFNLYVGNNDSHAKNLSIYSVPGQGVTLTPFYDLMCTRLYPGLSPEFAFAIGGEVRPGEMGADHLALMARQLGMQPRFLSQQARDMADRMPTAVDQAAREIAPELTPSARTLAERLERFVLSTTKKLAARLTA</sequence>
<dbReference type="PANTHER" id="PTHR37419">
    <property type="entry name" value="SERINE/THREONINE-PROTEIN KINASE TOXIN HIPA"/>
    <property type="match status" value="1"/>
</dbReference>
<name>A0A0K8P763_PISS1</name>
<reference evidence="7" key="1">
    <citation type="submission" date="2015-07" db="EMBL/GenBank/DDBJ databases">
        <title>Discovery of a poly(ethylene terephthalate assimilation.</title>
        <authorList>
            <person name="Yoshida S."/>
            <person name="Hiraga K."/>
            <person name="Takehana T."/>
            <person name="Taniguchi I."/>
            <person name="Yamaji H."/>
            <person name="Maeda Y."/>
            <person name="Toyohara K."/>
            <person name="Miyamoto K."/>
            <person name="Kimura Y."/>
            <person name="Oda K."/>
        </authorList>
    </citation>
    <scope>NUCLEOTIDE SEQUENCE [LARGE SCALE GENOMIC DNA]</scope>
    <source>
        <strain evidence="7">NBRC 110686 / TISTR 2288 / 201-F6</strain>
    </source>
</reference>